<keyword evidence="1" id="KW-0812">Transmembrane</keyword>
<sequence>MGVVLLTQIFCWCLLRFLITAGPIFSESLAKRFLIGCMRNYFARDSKALAQVNALSVILWVSGPFCFPVLLFYFLHDRIRYS</sequence>
<reference evidence="2 3" key="1">
    <citation type="journal article" date="2016" name="Nat. Commun.">
        <title>Thousands of microbial genomes shed light on interconnected biogeochemical processes in an aquifer system.</title>
        <authorList>
            <person name="Anantharaman K."/>
            <person name="Brown C.T."/>
            <person name="Hug L.A."/>
            <person name="Sharon I."/>
            <person name="Castelle C.J."/>
            <person name="Probst A.J."/>
            <person name="Thomas B.C."/>
            <person name="Singh A."/>
            <person name="Wilkins M.J."/>
            <person name="Karaoz U."/>
            <person name="Brodie E.L."/>
            <person name="Williams K.H."/>
            <person name="Hubbard S.S."/>
            <person name="Banfield J.F."/>
        </authorList>
    </citation>
    <scope>NUCLEOTIDE SEQUENCE [LARGE SCALE GENOMIC DNA]</scope>
</reference>
<name>A0A1F8FA66_9BACT</name>
<evidence type="ECO:0000256" key="1">
    <source>
        <dbReference type="SAM" id="Phobius"/>
    </source>
</evidence>
<gene>
    <name evidence="2" type="ORF">A3C61_00185</name>
</gene>
<evidence type="ECO:0000313" key="3">
    <source>
        <dbReference type="Proteomes" id="UP000178908"/>
    </source>
</evidence>
<feature type="transmembrane region" description="Helical" evidence="1">
    <location>
        <begin position="50"/>
        <end position="75"/>
    </location>
</feature>
<accession>A0A1F8FA66</accession>
<protein>
    <submittedName>
        <fullName evidence="2">Uncharacterized protein</fullName>
    </submittedName>
</protein>
<dbReference type="Proteomes" id="UP000178908">
    <property type="component" value="Unassembled WGS sequence"/>
</dbReference>
<comment type="caution">
    <text evidence="2">The sequence shown here is derived from an EMBL/GenBank/DDBJ whole genome shotgun (WGS) entry which is preliminary data.</text>
</comment>
<keyword evidence="1" id="KW-0472">Membrane</keyword>
<keyword evidence="1" id="KW-1133">Transmembrane helix</keyword>
<proteinExistence type="predicted"/>
<evidence type="ECO:0000313" key="2">
    <source>
        <dbReference type="EMBL" id="OGN10074.1"/>
    </source>
</evidence>
<dbReference type="AlphaFoldDB" id="A0A1F8FA66"/>
<organism evidence="2 3">
    <name type="scientific">Candidatus Yanofskybacteria bacterium RIFCSPHIGHO2_02_FULL_39_10</name>
    <dbReference type="NCBI Taxonomy" id="1802674"/>
    <lineage>
        <taxon>Bacteria</taxon>
        <taxon>Candidatus Yanofskyibacteriota</taxon>
    </lineage>
</organism>
<dbReference type="EMBL" id="MGJO01000003">
    <property type="protein sequence ID" value="OGN10074.1"/>
    <property type="molecule type" value="Genomic_DNA"/>
</dbReference>